<dbReference type="AlphaFoldDB" id="A0A699UEB8"/>
<accession>A0A699UEB8</accession>
<protein>
    <submittedName>
        <fullName evidence="1">Uncharacterized protein</fullName>
    </submittedName>
</protein>
<feature type="non-terminal residue" evidence="1">
    <location>
        <position position="1"/>
    </location>
</feature>
<organism evidence="1">
    <name type="scientific">Tanacetum cinerariifolium</name>
    <name type="common">Dalmatian daisy</name>
    <name type="synonym">Chrysanthemum cinerariifolium</name>
    <dbReference type="NCBI Taxonomy" id="118510"/>
    <lineage>
        <taxon>Eukaryota</taxon>
        <taxon>Viridiplantae</taxon>
        <taxon>Streptophyta</taxon>
        <taxon>Embryophyta</taxon>
        <taxon>Tracheophyta</taxon>
        <taxon>Spermatophyta</taxon>
        <taxon>Magnoliopsida</taxon>
        <taxon>eudicotyledons</taxon>
        <taxon>Gunneridae</taxon>
        <taxon>Pentapetalae</taxon>
        <taxon>asterids</taxon>
        <taxon>campanulids</taxon>
        <taxon>Asterales</taxon>
        <taxon>Asteraceae</taxon>
        <taxon>Asteroideae</taxon>
        <taxon>Anthemideae</taxon>
        <taxon>Anthemidinae</taxon>
        <taxon>Tanacetum</taxon>
    </lineage>
</organism>
<proteinExistence type="predicted"/>
<sequence>FSLAPFLTDQLPQYMKFLRSEMICWLAVVDVEMMDGVIVDWGEGIGVTVDEPVVKMDSIPGSIIRFNRLVTNDDVEELSC</sequence>
<comment type="caution">
    <text evidence="1">The sequence shown here is derived from an EMBL/GenBank/DDBJ whole genome shotgun (WGS) entry which is preliminary data.</text>
</comment>
<reference evidence="1" key="1">
    <citation type="journal article" date="2019" name="Sci. Rep.">
        <title>Draft genome of Tanacetum cinerariifolium, the natural source of mosquito coil.</title>
        <authorList>
            <person name="Yamashiro T."/>
            <person name="Shiraishi A."/>
            <person name="Satake H."/>
            <person name="Nakayama K."/>
        </authorList>
    </citation>
    <scope>NUCLEOTIDE SEQUENCE</scope>
</reference>
<gene>
    <name evidence="1" type="ORF">Tci_892716</name>
</gene>
<name>A0A699UEB8_TANCI</name>
<dbReference type="EMBL" id="BKCJ011324514">
    <property type="protein sequence ID" value="GFD20747.1"/>
    <property type="molecule type" value="Genomic_DNA"/>
</dbReference>
<evidence type="ECO:0000313" key="1">
    <source>
        <dbReference type="EMBL" id="GFD20747.1"/>
    </source>
</evidence>